<dbReference type="Proteomes" id="UP001156690">
    <property type="component" value="Unassembled WGS sequence"/>
</dbReference>
<evidence type="ECO:0000256" key="4">
    <source>
        <dbReference type="ARBA" id="ARBA00022840"/>
    </source>
</evidence>
<dbReference type="GO" id="GO:0016887">
    <property type="term" value="F:ATP hydrolysis activity"/>
    <property type="evidence" value="ECO:0007669"/>
    <property type="project" value="InterPro"/>
</dbReference>
<dbReference type="AlphaFoldDB" id="A0AAV5NUK8"/>
<dbReference type="CDD" id="cd03224">
    <property type="entry name" value="ABC_TM1139_LivF_branched"/>
    <property type="match status" value="1"/>
</dbReference>
<dbReference type="GO" id="GO:0005524">
    <property type="term" value="F:ATP binding"/>
    <property type="evidence" value="ECO:0007669"/>
    <property type="project" value="UniProtKB-KW"/>
</dbReference>
<keyword evidence="5" id="KW-0029">Amino-acid transport</keyword>
<keyword evidence="4 7" id="KW-0067">ATP-binding</keyword>
<sequence length="266" mass="29257">MNRQQNGNEASKELLVVDQIEVIYDESVLAVSDVSLTVNRGEIVTVLGVNGAGKSTTLKAISGLVHADRAKVSKGRIHFKGESNIGVAAHRLAHRNIVHVLEGRHVFSRLTVEENLKSGTFLHKLSNQQVKTDLERVYRWFPRLKEKRATQAGMCSGGEQQMLAIGRALLTRPDLVLLDEPSMGLAPILVQEIFSIIASLNKEEGMSFLVAEQNIRQSLKYANRAYVIDSGKVVLSGSAQDLAQRDDLHQIYLGQQSEGSAPEEAH</sequence>
<evidence type="ECO:0000313" key="7">
    <source>
        <dbReference type="EMBL" id="GLQ73696.1"/>
    </source>
</evidence>
<protein>
    <submittedName>
        <fullName evidence="7">ABC transporter ATP-binding protein</fullName>
    </submittedName>
</protein>
<dbReference type="PROSITE" id="PS00211">
    <property type="entry name" value="ABC_TRANSPORTER_1"/>
    <property type="match status" value="1"/>
</dbReference>
<dbReference type="Pfam" id="PF00005">
    <property type="entry name" value="ABC_tran"/>
    <property type="match status" value="1"/>
</dbReference>
<keyword evidence="8" id="KW-1185">Reference proteome</keyword>
<dbReference type="PANTHER" id="PTHR43820">
    <property type="entry name" value="HIGH-AFFINITY BRANCHED-CHAIN AMINO ACID TRANSPORT ATP-BINDING PROTEIN LIVF"/>
    <property type="match status" value="1"/>
</dbReference>
<dbReference type="EMBL" id="BSNX01000037">
    <property type="protein sequence ID" value="GLQ73696.1"/>
    <property type="molecule type" value="Genomic_DNA"/>
</dbReference>
<proteinExistence type="inferred from homology"/>
<dbReference type="InterPro" id="IPR003593">
    <property type="entry name" value="AAA+_ATPase"/>
</dbReference>
<dbReference type="RefSeq" id="WP_126608393.1">
    <property type="nucleotide sequence ID" value="NZ_AP025144.1"/>
</dbReference>
<comment type="similarity">
    <text evidence="1">Belongs to the ABC transporter superfamily.</text>
</comment>
<evidence type="ECO:0000256" key="3">
    <source>
        <dbReference type="ARBA" id="ARBA00022741"/>
    </source>
</evidence>
<dbReference type="GO" id="GO:0015658">
    <property type="term" value="F:branched-chain amino acid transmembrane transporter activity"/>
    <property type="evidence" value="ECO:0007669"/>
    <property type="project" value="TreeGrafter"/>
</dbReference>
<evidence type="ECO:0000259" key="6">
    <source>
        <dbReference type="PROSITE" id="PS50893"/>
    </source>
</evidence>
<reference evidence="8" key="1">
    <citation type="journal article" date="2019" name="Int. J. Syst. Evol. Microbiol.">
        <title>The Global Catalogue of Microorganisms (GCM) 10K type strain sequencing project: providing services to taxonomists for standard genome sequencing and annotation.</title>
        <authorList>
            <consortium name="The Broad Institute Genomics Platform"/>
            <consortium name="The Broad Institute Genome Sequencing Center for Infectious Disease"/>
            <person name="Wu L."/>
            <person name="Ma J."/>
        </authorList>
    </citation>
    <scope>NUCLEOTIDE SEQUENCE [LARGE SCALE GENOMIC DNA]</scope>
    <source>
        <strain evidence="8">NBRC 15640</strain>
    </source>
</reference>
<evidence type="ECO:0000313" key="8">
    <source>
        <dbReference type="Proteomes" id="UP001156690"/>
    </source>
</evidence>
<dbReference type="InterPro" id="IPR027417">
    <property type="entry name" value="P-loop_NTPase"/>
</dbReference>
<dbReference type="InterPro" id="IPR017871">
    <property type="entry name" value="ABC_transporter-like_CS"/>
</dbReference>
<dbReference type="InterPro" id="IPR003439">
    <property type="entry name" value="ABC_transporter-like_ATP-bd"/>
</dbReference>
<dbReference type="PANTHER" id="PTHR43820:SF4">
    <property type="entry name" value="HIGH-AFFINITY BRANCHED-CHAIN AMINO ACID TRANSPORT ATP-BINDING PROTEIN LIVF"/>
    <property type="match status" value="1"/>
</dbReference>
<dbReference type="GO" id="GO:0015807">
    <property type="term" value="P:L-amino acid transport"/>
    <property type="evidence" value="ECO:0007669"/>
    <property type="project" value="TreeGrafter"/>
</dbReference>
<dbReference type="SMART" id="SM00382">
    <property type="entry name" value="AAA"/>
    <property type="match status" value="1"/>
</dbReference>
<dbReference type="InterPro" id="IPR052156">
    <property type="entry name" value="BCAA_Transport_ATP-bd_LivF"/>
</dbReference>
<evidence type="ECO:0000256" key="2">
    <source>
        <dbReference type="ARBA" id="ARBA00022448"/>
    </source>
</evidence>
<keyword evidence="3" id="KW-0547">Nucleotide-binding</keyword>
<evidence type="ECO:0000256" key="5">
    <source>
        <dbReference type="ARBA" id="ARBA00022970"/>
    </source>
</evidence>
<gene>
    <name evidence="7" type="ORF">GCM10007932_30560</name>
</gene>
<organism evidence="7 8">
    <name type="scientific">Vibrio penaeicida</name>
    <dbReference type="NCBI Taxonomy" id="104609"/>
    <lineage>
        <taxon>Bacteria</taxon>
        <taxon>Pseudomonadati</taxon>
        <taxon>Pseudomonadota</taxon>
        <taxon>Gammaproteobacteria</taxon>
        <taxon>Vibrionales</taxon>
        <taxon>Vibrionaceae</taxon>
        <taxon>Vibrio</taxon>
    </lineage>
</organism>
<dbReference type="Gene3D" id="3.40.50.300">
    <property type="entry name" value="P-loop containing nucleotide triphosphate hydrolases"/>
    <property type="match status" value="1"/>
</dbReference>
<dbReference type="PROSITE" id="PS50893">
    <property type="entry name" value="ABC_TRANSPORTER_2"/>
    <property type="match status" value="1"/>
</dbReference>
<feature type="domain" description="ABC transporter" evidence="6">
    <location>
        <begin position="15"/>
        <end position="255"/>
    </location>
</feature>
<name>A0AAV5NUK8_9VIBR</name>
<comment type="caution">
    <text evidence="7">The sequence shown here is derived from an EMBL/GenBank/DDBJ whole genome shotgun (WGS) entry which is preliminary data.</text>
</comment>
<dbReference type="SUPFAM" id="SSF52540">
    <property type="entry name" value="P-loop containing nucleoside triphosphate hydrolases"/>
    <property type="match status" value="1"/>
</dbReference>
<evidence type="ECO:0000256" key="1">
    <source>
        <dbReference type="ARBA" id="ARBA00005417"/>
    </source>
</evidence>
<keyword evidence="2" id="KW-0813">Transport</keyword>
<accession>A0AAV5NUK8</accession>